<dbReference type="Proteomes" id="UP000034071">
    <property type="component" value="Chromosome"/>
</dbReference>
<evidence type="ECO:0000256" key="1">
    <source>
        <dbReference type="SAM" id="Phobius"/>
    </source>
</evidence>
<dbReference type="AlphaFoldDB" id="A0A0F6RD89"/>
<evidence type="ECO:0000313" key="3">
    <source>
        <dbReference type="Proteomes" id="UP000034071"/>
    </source>
</evidence>
<dbReference type="HOGENOM" id="CLU_110234_0_0_6"/>
<feature type="transmembrane region" description="Helical" evidence="1">
    <location>
        <begin position="140"/>
        <end position="157"/>
    </location>
</feature>
<keyword evidence="1" id="KW-0472">Membrane</keyword>
<organism evidence="2 3">
    <name type="scientific">Kangiella geojedonensis</name>
    <dbReference type="NCBI Taxonomy" id="914150"/>
    <lineage>
        <taxon>Bacteria</taxon>
        <taxon>Pseudomonadati</taxon>
        <taxon>Pseudomonadota</taxon>
        <taxon>Gammaproteobacteria</taxon>
        <taxon>Kangiellales</taxon>
        <taxon>Kangiellaceae</taxon>
        <taxon>Kangiella</taxon>
    </lineage>
</organism>
<name>A0A0F6RD89_9GAMM</name>
<gene>
    <name evidence="2" type="ORF">TQ33_2157</name>
</gene>
<dbReference type="KEGG" id="kge:TQ33_2157"/>
<protein>
    <submittedName>
        <fullName evidence="2">Small integral membrane protein</fullName>
    </submittedName>
</protein>
<keyword evidence="1" id="KW-0812">Transmembrane</keyword>
<dbReference type="InterPro" id="IPR018681">
    <property type="entry name" value="DUF2165_transmembrane"/>
</dbReference>
<sequence length="161" mass="17657">MGIRYLKIILVLFLSLLCLIYGLQNLANLEACFQSVSYVLGMSEHTYYANSWFPAITNSGLVWVCVFIIIALELTAGVLLFLGTLALFKARRSDSASFNQAKSLSLLGAGIGIIVWFGFFGVLGGAWFQLWQTSVGAQSLGGAFQYFASCVFIWVIVRADD</sequence>
<accession>A0A0F6RD89</accession>
<reference evidence="2 3" key="1">
    <citation type="submission" date="2015-02" db="EMBL/GenBank/DDBJ databases">
        <title>Complete genome sequence of Kangiella geojedonensis strain YCS-5T.</title>
        <authorList>
            <person name="Kim K.M."/>
        </authorList>
    </citation>
    <scope>NUCLEOTIDE SEQUENCE [LARGE SCALE GENOMIC DNA]</scope>
    <source>
        <strain evidence="2 3">YCS-5</strain>
    </source>
</reference>
<proteinExistence type="predicted"/>
<evidence type="ECO:0000313" key="2">
    <source>
        <dbReference type="EMBL" id="AKE53083.1"/>
    </source>
</evidence>
<keyword evidence="3" id="KW-1185">Reference proteome</keyword>
<dbReference type="RefSeq" id="WP_046562068.1">
    <property type="nucleotide sequence ID" value="NZ_CP010975.1"/>
</dbReference>
<keyword evidence="1" id="KW-1133">Transmembrane helix</keyword>
<dbReference type="STRING" id="914150.TQ33_2157"/>
<dbReference type="EMBL" id="CP010975">
    <property type="protein sequence ID" value="AKE53083.1"/>
    <property type="molecule type" value="Genomic_DNA"/>
</dbReference>
<dbReference type="OrthoDB" id="7618855at2"/>
<feature type="transmembrane region" description="Helical" evidence="1">
    <location>
        <begin position="104"/>
        <end position="128"/>
    </location>
</feature>
<dbReference type="Pfam" id="PF09933">
    <property type="entry name" value="DUF2165"/>
    <property type="match status" value="1"/>
</dbReference>
<feature type="transmembrane region" description="Helical" evidence="1">
    <location>
        <begin position="61"/>
        <end position="83"/>
    </location>
</feature>